<dbReference type="RefSeq" id="WP_222199619.1">
    <property type="nucleotide sequence ID" value="NZ_JAIMFO010000007.1"/>
</dbReference>
<feature type="transmembrane region" description="Helical" evidence="1">
    <location>
        <begin position="74"/>
        <end position="92"/>
    </location>
</feature>
<comment type="caution">
    <text evidence="2">The sequence shown here is derived from an EMBL/GenBank/DDBJ whole genome shotgun (WGS) entry which is preliminary data.</text>
</comment>
<name>A0ABS7MKJ3_9ACTN</name>
<sequence length="284" mass="32146">MMNLIRIELSKALRNPWFLIAVGIGLCISLVSAISNLLYHFENGIFELQTYRYVSPAPDSCYHWWISLDGLQPSSALFFQLMPLLSVIPYAWSSRAELNWGYSAQLYTRTNRSSCACAKGIAVFISSGLIVLIPVVINFLLLACFIPAYQPDVYEMIYFGIAEGDLWSETFYTFPQLYVIGYSILPFIMCGCWGLFVSGLGYFIDNRVILLTAPYLVLLFITFVNERIFIALGSLNGFQLSFAKNMRAMVESYDQDGRVIALECIVLFISGILLSWYGMKKDVI</sequence>
<protein>
    <recommendedName>
        <fullName evidence="4">ABC transporter permease</fullName>
    </recommendedName>
</protein>
<proteinExistence type="predicted"/>
<evidence type="ECO:0000313" key="3">
    <source>
        <dbReference type="Proteomes" id="UP000700908"/>
    </source>
</evidence>
<evidence type="ECO:0000313" key="2">
    <source>
        <dbReference type="EMBL" id="MBY4797891.1"/>
    </source>
</evidence>
<dbReference type="EMBL" id="JAIMFO010000007">
    <property type="protein sequence ID" value="MBY4797891.1"/>
    <property type="molecule type" value="Genomic_DNA"/>
</dbReference>
<accession>A0ABS7MKJ3</accession>
<keyword evidence="1" id="KW-0472">Membrane</keyword>
<gene>
    <name evidence="2" type="ORF">K6V98_05945</name>
</gene>
<organism evidence="2 3">
    <name type="scientific">Collinsella ureilytica</name>
    <dbReference type="NCBI Taxonomy" id="2869515"/>
    <lineage>
        <taxon>Bacteria</taxon>
        <taxon>Bacillati</taxon>
        <taxon>Actinomycetota</taxon>
        <taxon>Coriobacteriia</taxon>
        <taxon>Coriobacteriales</taxon>
        <taxon>Coriobacteriaceae</taxon>
        <taxon>Collinsella</taxon>
    </lineage>
</organism>
<evidence type="ECO:0000256" key="1">
    <source>
        <dbReference type="SAM" id="Phobius"/>
    </source>
</evidence>
<keyword evidence="3" id="KW-1185">Reference proteome</keyword>
<feature type="transmembrane region" description="Helical" evidence="1">
    <location>
        <begin position="215"/>
        <end position="239"/>
    </location>
</feature>
<evidence type="ECO:0008006" key="4">
    <source>
        <dbReference type="Google" id="ProtNLM"/>
    </source>
</evidence>
<keyword evidence="1" id="KW-1133">Transmembrane helix</keyword>
<dbReference type="Proteomes" id="UP000700908">
    <property type="component" value="Unassembled WGS sequence"/>
</dbReference>
<feature type="transmembrane region" description="Helical" evidence="1">
    <location>
        <begin position="177"/>
        <end position="203"/>
    </location>
</feature>
<keyword evidence="1" id="KW-0812">Transmembrane</keyword>
<reference evidence="2 3" key="1">
    <citation type="submission" date="2021-08" db="EMBL/GenBank/DDBJ databases">
        <title>Collinsella faecalis sp. nov. isolated from swine faeces.</title>
        <authorList>
            <person name="Oh B.S."/>
            <person name="Lee J.H."/>
        </authorList>
    </citation>
    <scope>NUCLEOTIDE SEQUENCE [LARGE SCALE GENOMIC DNA]</scope>
    <source>
        <strain evidence="2 3">AGMB00827</strain>
    </source>
</reference>
<feature type="transmembrane region" description="Helical" evidence="1">
    <location>
        <begin position="259"/>
        <end position="279"/>
    </location>
</feature>
<feature type="transmembrane region" description="Helical" evidence="1">
    <location>
        <begin position="121"/>
        <end position="149"/>
    </location>
</feature>